<comment type="caution">
    <text evidence="2">The sequence shown here is derived from an EMBL/GenBank/DDBJ whole genome shotgun (WGS) entry which is preliminary data.</text>
</comment>
<sequence length="122" mass="13772">MLRSTITMLWRALAVLSLAAGVIGVFLPVVPTVPFVLVAAWAGSRGWPALERWLLEHAVYGPPIRQWRERGAVSRRAKWFATVAMSGSSVMIWFFPLPLWLQASVCSVMFCVACWLWMRPEP</sequence>
<keyword evidence="1" id="KW-0812">Transmembrane</keyword>
<dbReference type="PANTHER" id="PTHR35813:SF1">
    <property type="entry name" value="INNER MEMBRANE PROTEIN YBAN"/>
    <property type="match status" value="1"/>
</dbReference>
<name>A0ABT0YU71_9BURK</name>
<dbReference type="InterPro" id="IPR007401">
    <property type="entry name" value="DUF454"/>
</dbReference>
<evidence type="ECO:0000313" key="2">
    <source>
        <dbReference type="EMBL" id="MCM5681959.1"/>
    </source>
</evidence>
<dbReference type="PANTHER" id="PTHR35813">
    <property type="entry name" value="INNER MEMBRANE PROTEIN YBAN"/>
    <property type="match status" value="1"/>
</dbReference>
<accession>A0ABT0YU71</accession>
<dbReference type="Pfam" id="PF04304">
    <property type="entry name" value="DUF454"/>
    <property type="match status" value="1"/>
</dbReference>
<reference evidence="2" key="1">
    <citation type="submission" date="2022-05" db="EMBL/GenBank/DDBJ databases">
        <title>Schlegelella sp. nov., isolated from mangrove soil.</title>
        <authorList>
            <person name="Liu Y."/>
            <person name="Ge X."/>
            <person name="Liu W."/>
        </authorList>
    </citation>
    <scope>NUCLEOTIDE SEQUENCE</scope>
    <source>
        <strain evidence="2">S2-27</strain>
    </source>
</reference>
<protein>
    <submittedName>
        <fullName evidence="2">YbaN family protein</fullName>
    </submittedName>
</protein>
<proteinExistence type="predicted"/>
<evidence type="ECO:0000256" key="1">
    <source>
        <dbReference type="SAM" id="Phobius"/>
    </source>
</evidence>
<feature type="transmembrane region" description="Helical" evidence="1">
    <location>
        <begin position="101"/>
        <end position="118"/>
    </location>
</feature>
<keyword evidence="1" id="KW-1133">Transmembrane helix</keyword>
<keyword evidence="3" id="KW-1185">Reference proteome</keyword>
<dbReference type="RefSeq" id="WP_251780440.1">
    <property type="nucleotide sequence ID" value="NZ_JAMKFE010000015.1"/>
</dbReference>
<dbReference type="PIRSF" id="PIRSF016789">
    <property type="entry name" value="DUF454"/>
    <property type="match status" value="1"/>
</dbReference>
<organism evidence="2 3">
    <name type="scientific">Caldimonas mangrovi</name>
    <dbReference type="NCBI Taxonomy" id="2944811"/>
    <lineage>
        <taxon>Bacteria</taxon>
        <taxon>Pseudomonadati</taxon>
        <taxon>Pseudomonadota</taxon>
        <taxon>Betaproteobacteria</taxon>
        <taxon>Burkholderiales</taxon>
        <taxon>Sphaerotilaceae</taxon>
        <taxon>Caldimonas</taxon>
    </lineage>
</organism>
<keyword evidence="1" id="KW-0472">Membrane</keyword>
<dbReference type="Proteomes" id="UP001165541">
    <property type="component" value="Unassembled WGS sequence"/>
</dbReference>
<gene>
    <name evidence="2" type="ORF">M8A51_20725</name>
</gene>
<dbReference type="EMBL" id="JAMKFE010000015">
    <property type="protein sequence ID" value="MCM5681959.1"/>
    <property type="molecule type" value="Genomic_DNA"/>
</dbReference>
<evidence type="ECO:0000313" key="3">
    <source>
        <dbReference type="Proteomes" id="UP001165541"/>
    </source>
</evidence>
<feature type="transmembrane region" description="Helical" evidence="1">
    <location>
        <begin position="12"/>
        <end position="42"/>
    </location>
</feature>